<gene>
    <name evidence="2" type="ORF">BDN71DRAFT_1358335</name>
</gene>
<dbReference type="InterPro" id="IPR001810">
    <property type="entry name" value="F-box_dom"/>
</dbReference>
<evidence type="ECO:0000313" key="2">
    <source>
        <dbReference type="EMBL" id="KAF9499145.1"/>
    </source>
</evidence>
<dbReference type="AlphaFoldDB" id="A0A9P6A327"/>
<name>A0A9P6A327_PLEER</name>
<evidence type="ECO:0000313" key="3">
    <source>
        <dbReference type="Proteomes" id="UP000807025"/>
    </source>
</evidence>
<sequence length="66" mass="7290">PMRIGNQVLARLRVADIITLLCTSKQFRGLLLSKRSISVWKAALAAEGCLKCPEDLSEPEYAALLF</sequence>
<feature type="non-terminal residue" evidence="2">
    <location>
        <position position="66"/>
    </location>
</feature>
<dbReference type="Proteomes" id="UP000807025">
    <property type="component" value="Unassembled WGS sequence"/>
</dbReference>
<proteinExistence type="predicted"/>
<dbReference type="PROSITE" id="PS50181">
    <property type="entry name" value="FBOX"/>
    <property type="match status" value="1"/>
</dbReference>
<dbReference type="EMBL" id="MU154533">
    <property type="protein sequence ID" value="KAF9499145.1"/>
    <property type="molecule type" value="Genomic_DNA"/>
</dbReference>
<accession>A0A9P6A327</accession>
<feature type="domain" description="F-box" evidence="1">
    <location>
        <begin position="1"/>
        <end position="43"/>
    </location>
</feature>
<feature type="non-terminal residue" evidence="2">
    <location>
        <position position="1"/>
    </location>
</feature>
<dbReference type="OrthoDB" id="2322499at2759"/>
<protein>
    <recommendedName>
        <fullName evidence="1">F-box domain-containing protein</fullName>
    </recommendedName>
</protein>
<keyword evidence="3" id="KW-1185">Reference proteome</keyword>
<comment type="caution">
    <text evidence="2">The sequence shown here is derived from an EMBL/GenBank/DDBJ whole genome shotgun (WGS) entry which is preliminary data.</text>
</comment>
<reference evidence="2" key="1">
    <citation type="submission" date="2020-11" db="EMBL/GenBank/DDBJ databases">
        <authorList>
            <consortium name="DOE Joint Genome Institute"/>
            <person name="Ahrendt S."/>
            <person name="Riley R."/>
            <person name="Andreopoulos W."/>
            <person name="Labutti K."/>
            <person name="Pangilinan J."/>
            <person name="Ruiz-Duenas F.J."/>
            <person name="Barrasa J.M."/>
            <person name="Sanchez-Garcia M."/>
            <person name="Camarero S."/>
            <person name="Miyauchi S."/>
            <person name="Serrano A."/>
            <person name="Linde D."/>
            <person name="Babiker R."/>
            <person name="Drula E."/>
            <person name="Ayuso-Fernandez I."/>
            <person name="Pacheco R."/>
            <person name="Padilla G."/>
            <person name="Ferreira P."/>
            <person name="Barriuso J."/>
            <person name="Kellner H."/>
            <person name="Castanera R."/>
            <person name="Alfaro M."/>
            <person name="Ramirez L."/>
            <person name="Pisabarro A.G."/>
            <person name="Kuo A."/>
            <person name="Tritt A."/>
            <person name="Lipzen A."/>
            <person name="He G."/>
            <person name="Yan M."/>
            <person name="Ng V."/>
            <person name="Cullen D."/>
            <person name="Martin F."/>
            <person name="Rosso M.-N."/>
            <person name="Henrissat B."/>
            <person name="Hibbett D."/>
            <person name="Martinez A.T."/>
            <person name="Grigoriev I.V."/>
        </authorList>
    </citation>
    <scope>NUCLEOTIDE SEQUENCE</scope>
    <source>
        <strain evidence="2">ATCC 90797</strain>
    </source>
</reference>
<organism evidence="2 3">
    <name type="scientific">Pleurotus eryngii</name>
    <name type="common">Boletus of the steppes</name>
    <dbReference type="NCBI Taxonomy" id="5323"/>
    <lineage>
        <taxon>Eukaryota</taxon>
        <taxon>Fungi</taxon>
        <taxon>Dikarya</taxon>
        <taxon>Basidiomycota</taxon>
        <taxon>Agaricomycotina</taxon>
        <taxon>Agaricomycetes</taxon>
        <taxon>Agaricomycetidae</taxon>
        <taxon>Agaricales</taxon>
        <taxon>Pleurotineae</taxon>
        <taxon>Pleurotaceae</taxon>
        <taxon>Pleurotus</taxon>
    </lineage>
</organism>
<evidence type="ECO:0000259" key="1">
    <source>
        <dbReference type="PROSITE" id="PS50181"/>
    </source>
</evidence>